<comment type="caution">
    <text evidence="1">The sequence shown here is derived from an EMBL/GenBank/DDBJ whole genome shotgun (WGS) entry which is preliminary data.</text>
</comment>
<reference evidence="1 2" key="1">
    <citation type="submission" date="2019-12" db="EMBL/GenBank/DDBJ databases">
        <authorList>
            <person name="Li M."/>
        </authorList>
    </citation>
    <scope>NUCLEOTIDE SEQUENCE [LARGE SCALE GENOMIC DNA]</scope>
    <source>
        <strain evidence="1 2">GBMRC 2046</strain>
    </source>
</reference>
<evidence type="ECO:0000313" key="2">
    <source>
        <dbReference type="Proteomes" id="UP000433101"/>
    </source>
</evidence>
<gene>
    <name evidence="1" type="ORF">GR183_13060</name>
</gene>
<dbReference type="RefSeq" id="WP_160776088.1">
    <property type="nucleotide sequence ID" value="NZ_WUMV01000006.1"/>
</dbReference>
<dbReference type="AlphaFoldDB" id="A0A7X3S8H8"/>
<evidence type="ECO:0008006" key="3">
    <source>
        <dbReference type="Google" id="ProtNLM"/>
    </source>
</evidence>
<proteinExistence type="predicted"/>
<dbReference type="Pfam" id="PF14345">
    <property type="entry name" value="GDYXXLXY"/>
    <property type="match status" value="1"/>
</dbReference>
<evidence type="ECO:0000313" key="1">
    <source>
        <dbReference type="EMBL" id="MXN65837.1"/>
    </source>
</evidence>
<dbReference type="InterPro" id="IPR025833">
    <property type="entry name" value="GDYXXLXY"/>
</dbReference>
<organism evidence="1 2">
    <name type="scientific">Stappia sediminis</name>
    <dbReference type="NCBI Taxonomy" id="2692190"/>
    <lineage>
        <taxon>Bacteria</taxon>
        <taxon>Pseudomonadati</taxon>
        <taxon>Pseudomonadota</taxon>
        <taxon>Alphaproteobacteria</taxon>
        <taxon>Hyphomicrobiales</taxon>
        <taxon>Stappiaceae</taxon>
        <taxon>Stappia</taxon>
    </lineage>
</organism>
<protein>
    <recommendedName>
        <fullName evidence="3">Membrane-anchored protein</fullName>
    </recommendedName>
</protein>
<sequence length="184" mass="20209">MSRPGDRKAYLKWGLVALIQLGLVATPLAERIRVHMTGEEVVLAMRPVDPRDLLRGDYVIVSLEIERVPADLLVPGQELARGDTVYVSLERDGEGTARAVAISKERPQDDALAIRGRVSASPRGEEISIAYDLDAFYIQEGKGEILENTDREKMRLVVALTEAGISAPLRITLDGETIVKESAF</sequence>
<dbReference type="Proteomes" id="UP000433101">
    <property type="component" value="Unassembled WGS sequence"/>
</dbReference>
<keyword evidence="2" id="KW-1185">Reference proteome</keyword>
<accession>A0A7X3S8H8</accession>
<name>A0A7X3S8H8_9HYPH</name>
<dbReference type="EMBL" id="WUMV01000006">
    <property type="protein sequence ID" value="MXN65837.1"/>
    <property type="molecule type" value="Genomic_DNA"/>
</dbReference>